<dbReference type="AlphaFoldDB" id="A0A5D3D7T4"/>
<evidence type="ECO:0000256" key="3">
    <source>
        <dbReference type="ARBA" id="ARBA00022722"/>
    </source>
</evidence>
<dbReference type="InterPro" id="IPR043502">
    <property type="entry name" value="DNA/RNA_pol_sf"/>
</dbReference>
<dbReference type="Gene3D" id="1.10.340.70">
    <property type="match status" value="1"/>
</dbReference>
<dbReference type="InterPro" id="IPR036397">
    <property type="entry name" value="RNaseH_sf"/>
</dbReference>
<name>A0A5D3D7T4_CUCMM</name>
<dbReference type="Proteomes" id="UP000321947">
    <property type="component" value="Unassembled WGS sequence"/>
</dbReference>
<dbReference type="PROSITE" id="PS50994">
    <property type="entry name" value="INTEGRASE"/>
    <property type="match status" value="1"/>
</dbReference>
<dbReference type="CDD" id="cd09279">
    <property type="entry name" value="RNase_HI_like"/>
    <property type="match status" value="1"/>
</dbReference>
<dbReference type="InterPro" id="IPR002156">
    <property type="entry name" value="RNaseH_domain"/>
</dbReference>
<keyword evidence="1" id="KW-0808">Transferase</keyword>
<organism evidence="8 9">
    <name type="scientific">Cucumis melo var. makuwa</name>
    <name type="common">Oriental melon</name>
    <dbReference type="NCBI Taxonomy" id="1194695"/>
    <lineage>
        <taxon>Eukaryota</taxon>
        <taxon>Viridiplantae</taxon>
        <taxon>Streptophyta</taxon>
        <taxon>Embryophyta</taxon>
        <taxon>Tracheophyta</taxon>
        <taxon>Spermatophyta</taxon>
        <taxon>Magnoliopsida</taxon>
        <taxon>eudicotyledons</taxon>
        <taxon>Gunneridae</taxon>
        <taxon>Pentapetalae</taxon>
        <taxon>rosids</taxon>
        <taxon>fabids</taxon>
        <taxon>Cucurbitales</taxon>
        <taxon>Cucurbitaceae</taxon>
        <taxon>Benincaseae</taxon>
        <taxon>Cucumis</taxon>
    </lineage>
</organism>
<dbReference type="PANTHER" id="PTHR48475:SF1">
    <property type="entry name" value="RNASE H TYPE-1 DOMAIN-CONTAINING PROTEIN"/>
    <property type="match status" value="1"/>
</dbReference>
<evidence type="ECO:0000256" key="5">
    <source>
        <dbReference type="ARBA" id="ARBA00022801"/>
    </source>
</evidence>
<reference evidence="8 9" key="1">
    <citation type="submission" date="2019-08" db="EMBL/GenBank/DDBJ databases">
        <title>Draft genome sequences of two oriental melons (Cucumis melo L. var makuwa).</title>
        <authorList>
            <person name="Kwon S.-Y."/>
        </authorList>
    </citation>
    <scope>NUCLEOTIDE SEQUENCE [LARGE SCALE GENOMIC DNA]</scope>
    <source>
        <strain evidence="9">cv. Chang Bougi</strain>
        <tissue evidence="8">Leaf</tissue>
    </source>
</reference>
<dbReference type="EMBL" id="SSTD01006836">
    <property type="protein sequence ID" value="TYK19592.1"/>
    <property type="molecule type" value="Genomic_DNA"/>
</dbReference>
<evidence type="ECO:0000313" key="9">
    <source>
        <dbReference type="Proteomes" id="UP000321947"/>
    </source>
</evidence>
<evidence type="ECO:0000256" key="2">
    <source>
        <dbReference type="ARBA" id="ARBA00022695"/>
    </source>
</evidence>
<keyword evidence="3" id="KW-0540">Nuclease</keyword>
<keyword evidence="2" id="KW-0548">Nucleotidyltransferase</keyword>
<dbReference type="GO" id="GO:0004523">
    <property type="term" value="F:RNA-DNA hybrid ribonuclease activity"/>
    <property type="evidence" value="ECO:0007669"/>
    <property type="project" value="InterPro"/>
</dbReference>
<dbReference type="Pfam" id="PF17921">
    <property type="entry name" value="Integrase_H2C2"/>
    <property type="match status" value="1"/>
</dbReference>
<keyword evidence="5" id="KW-0378">Hydrolase</keyword>
<gene>
    <name evidence="8" type="ORF">E5676_scaffold1539G00010</name>
</gene>
<evidence type="ECO:0000256" key="6">
    <source>
        <dbReference type="ARBA" id="ARBA00022918"/>
    </source>
</evidence>
<accession>A0A5D3D7T4</accession>
<protein>
    <recommendedName>
        <fullName evidence="7">Integrase catalytic domain-containing protein</fullName>
    </recommendedName>
</protein>
<dbReference type="GO" id="GO:0003676">
    <property type="term" value="F:nucleic acid binding"/>
    <property type="evidence" value="ECO:0007669"/>
    <property type="project" value="InterPro"/>
</dbReference>
<dbReference type="InterPro" id="IPR001584">
    <property type="entry name" value="Integrase_cat-core"/>
</dbReference>
<evidence type="ECO:0000313" key="8">
    <source>
        <dbReference type="EMBL" id="TYK19592.1"/>
    </source>
</evidence>
<dbReference type="InterPro" id="IPR012337">
    <property type="entry name" value="RNaseH-like_sf"/>
</dbReference>
<dbReference type="Pfam" id="PF13456">
    <property type="entry name" value="RVT_3"/>
    <property type="match status" value="1"/>
</dbReference>
<evidence type="ECO:0000256" key="1">
    <source>
        <dbReference type="ARBA" id="ARBA00022679"/>
    </source>
</evidence>
<dbReference type="SUPFAM" id="SSF56672">
    <property type="entry name" value="DNA/RNA polymerases"/>
    <property type="match status" value="1"/>
</dbReference>
<evidence type="ECO:0000259" key="7">
    <source>
        <dbReference type="PROSITE" id="PS50994"/>
    </source>
</evidence>
<dbReference type="GO" id="GO:0015074">
    <property type="term" value="P:DNA integration"/>
    <property type="evidence" value="ECO:0007669"/>
    <property type="project" value="InterPro"/>
</dbReference>
<feature type="domain" description="Integrase catalytic" evidence="7">
    <location>
        <begin position="441"/>
        <end position="599"/>
    </location>
</feature>
<dbReference type="Pfam" id="PF00665">
    <property type="entry name" value="rve"/>
    <property type="match status" value="1"/>
</dbReference>
<dbReference type="InterPro" id="IPR041588">
    <property type="entry name" value="Integrase_H2C2"/>
</dbReference>
<dbReference type="InterPro" id="IPR041373">
    <property type="entry name" value="RT_RNaseH"/>
</dbReference>
<comment type="caution">
    <text evidence="8">The sequence shown here is derived from an EMBL/GenBank/DDBJ whole genome shotgun (WGS) entry which is preliminary data.</text>
</comment>
<dbReference type="GO" id="GO:0003964">
    <property type="term" value="F:RNA-directed DNA polymerase activity"/>
    <property type="evidence" value="ECO:0007669"/>
    <property type="project" value="UniProtKB-KW"/>
</dbReference>
<proteinExistence type="predicted"/>
<dbReference type="Gene3D" id="3.30.420.10">
    <property type="entry name" value="Ribonuclease H-like superfamily/Ribonuclease H"/>
    <property type="match status" value="2"/>
</dbReference>
<evidence type="ECO:0000256" key="4">
    <source>
        <dbReference type="ARBA" id="ARBA00022759"/>
    </source>
</evidence>
<keyword evidence="6" id="KW-0695">RNA-directed DNA polymerase</keyword>
<dbReference type="PANTHER" id="PTHR48475">
    <property type="entry name" value="RIBONUCLEASE H"/>
    <property type="match status" value="1"/>
</dbReference>
<dbReference type="Pfam" id="PF17917">
    <property type="entry name" value="RT_RNaseH"/>
    <property type="match status" value="1"/>
</dbReference>
<sequence length="599" mass="68631">MGNFVWDEACQNAFDSIKKYLLNPPGLGSPIPGKLLILYIAAQERSLGALLAQEKEKGKEHALYYLSRTLVGVEVKYSPIEKMCLALFFTIDKLRHYMQAFTVHLVAKADPIKYVLSRSIISGRLAKWAVILQQYNIVYISQKAIKGQASTYFLVDHPIPSDWKLCEDLPDDKVFFMEVMEPWTMYFDGAARRSGAGAGIALIVGLQMALEIGVSFIEIYGDSKLIINQLSLQYDVKHEDLKPYFAYAKQLMERFDSVVWEHVPRTKNKRADTLANLATALMMLDNVSLNIPLCQQWIMPPLLPECQEVNVAASHLINEEDWCQPIIEYLEHRKLPKDSCHKTEVRRRAAYFIYYKGTLYHRSLEGHFLRCLGKEEPIKALEEAHADVCGVHQSGPKLQFQLRRVDYYWPKMVQDSMDYAKKCEACQYHANFIHQPLEPLHPTWPFEAWRLDLVGPITPKSFAGHSYILAATDYLSKWAEAIPLREAKKENMANFIRTHIIYRYGIPHRIVTDNGRQFSNSMIDKLCEKFKFKQYKSSLYNAAANGLAEAFNKTFCNLLKKLSQSGKGIGKKESVKHCGLIEPLIALLQGLHHIRLFTV</sequence>
<keyword evidence="4" id="KW-0255">Endonuclease</keyword>
<dbReference type="SUPFAM" id="SSF53098">
    <property type="entry name" value="Ribonuclease H-like"/>
    <property type="match status" value="2"/>
</dbReference>